<dbReference type="InterPro" id="IPR042095">
    <property type="entry name" value="SUMF_sf"/>
</dbReference>
<name>X0VD46_9ZZZZ</name>
<proteinExistence type="predicted"/>
<feature type="non-terminal residue" evidence="2">
    <location>
        <position position="1"/>
    </location>
</feature>
<accession>X0VD46</accession>
<dbReference type="AlphaFoldDB" id="X0VD46"/>
<gene>
    <name evidence="2" type="ORF">S01H1_35271</name>
</gene>
<dbReference type="Gene3D" id="3.90.1580.10">
    <property type="entry name" value="paralog of FGE (formylglycine-generating enzyme)"/>
    <property type="match status" value="1"/>
</dbReference>
<dbReference type="EMBL" id="BARS01022031">
    <property type="protein sequence ID" value="GAG10413.1"/>
    <property type="molecule type" value="Genomic_DNA"/>
</dbReference>
<comment type="caution">
    <text evidence="2">The sequence shown here is derived from an EMBL/GenBank/DDBJ whole genome shotgun (WGS) entry which is preliminary data.</text>
</comment>
<dbReference type="InterPro" id="IPR005532">
    <property type="entry name" value="SUMF_dom"/>
</dbReference>
<feature type="domain" description="Sulfatase-modifying factor enzyme-like" evidence="1">
    <location>
        <begin position="14"/>
        <end position="68"/>
    </location>
</feature>
<evidence type="ECO:0000259" key="1">
    <source>
        <dbReference type="Pfam" id="PF03781"/>
    </source>
</evidence>
<evidence type="ECO:0000313" key="2">
    <source>
        <dbReference type="EMBL" id="GAG10413.1"/>
    </source>
</evidence>
<protein>
    <recommendedName>
        <fullName evidence="1">Sulfatase-modifying factor enzyme-like domain-containing protein</fullName>
    </recommendedName>
</protein>
<dbReference type="InterPro" id="IPR016187">
    <property type="entry name" value="CTDL_fold"/>
</dbReference>
<organism evidence="2">
    <name type="scientific">marine sediment metagenome</name>
    <dbReference type="NCBI Taxonomy" id="412755"/>
    <lineage>
        <taxon>unclassified sequences</taxon>
        <taxon>metagenomes</taxon>
        <taxon>ecological metagenomes</taxon>
    </lineage>
</organism>
<sequence length="111" mass="12015">PWGDVMAEGLCNSGLSGGTTSVTAFPEGRSAFGCYDMCGNVWELTESERSDGRIRFCILKGGSYFKALGSEWYTDGGPQPANWGAKMLLMWSGMDRCSTIGFRCAIDMVSD</sequence>
<dbReference type="Pfam" id="PF03781">
    <property type="entry name" value="FGE-sulfatase"/>
    <property type="match status" value="1"/>
</dbReference>
<reference evidence="2" key="1">
    <citation type="journal article" date="2014" name="Front. Microbiol.">
        <title>High frequency of phylogenetically diverse reductive dehalogenase-homologous genes in deep subseafloor sedimentary metagenomes.</title>
        <authorList>
            <person name="Kawai M."/>
            <person name="Futagami T."/>
            <person name="Toyoda A."/>
            <person name="Takaki Y."/>
            <person name="Nishi S."/>
            <person name="Hori S."/>
            <person name="Arai W."/>
            <person name="Tsubouchi T."/>
            <person name="Morono Y."/>
            <person name="Uchiyama I."/>
            <person name="Ito T."/>
            <person name="Fujiyama A."/>
            <person name="Inagaki F."/>
            <person name="Takami H."/>
        </authorList>
    </citation>
    <scope>NUCLEOTIDE SEQUENCE</scope>
    <source>
        <strain evidence="2">Expedition CK06-06</strain>
    </source>
</reference>
<dbReference type="SUPFAM" id="SSF56436">
    <property type="entry name" value="C-type lectin-like"/>
    <property type="match status" value="1"/>
</dbReference>